<dbReference type="CDD" id="cd06185">
    <property type="entry name" value="PDR_like"/>
    <property type="match status" value="1"/>
</dbReference>
<comment type="caution">
    <text evidence="9">The sequence shown here is derived from an EMBL/GenBank/DDBJ whole genome shotgun (WGS) entry which is preliminary data.</text>
</comment>
<evidence type="ECO:0000256" key="5">
    <source>
        <dbReference type="ARBA" id="ARBA00023004"/>
    </source>
</evidence>
<reference evidence="9 10" key="1">
    <citation type="submission" date="2019-03" db="EMBL/GenBank/DDBJ databases">
        <title>Jiella endophytica sp. nov., a novel endophytic bacterium isolated from root of Ficus microcarpa Linn. f.</title>
        <authorList>
            <person name="Tuo L."/>
        </authorList>
    </citation>
    <scope>NUCLEOTIDE SEQUENCE [LARGE SCALE GENOMIC DNA]</scope>
    <source>
        <strain evidence="9 10">CBS5Q-3</strain>
    </source>
</reference>
<keyword evidence="4" id="KW-0560">Oxidoreductase</keyword>
<dbReference type="InterPro" id="IPR017938">
    <property type="entry name" value="Riboflavin_synthase-like_b-brl"/>
</dbReference>
<dbReference type="EMBL" id="SOZD01000002">
    <property type="protein sequence ID" value="TFF25484.1"/>
    <property type="molecule type" value="Genomic_DNA"/>
</dbReference>
<dbReference type="InterPro" id="IPR036010">
    <property type="entry name" value="2Fe-2S_ferredoxin-like_sf"/>
</dbReference>
<dbReference type="PROSITE" id="PS51384">
    <property type="entry name" value="FAD_FR"/>
    <property type="match status" value="1"/>
</dbReference>
<evidence type="ECO:0000256" key="6">
    <source>
        <dbReference type="ARBA" id="ARBA00023014"/>
    </source>
</evidence>
<dbReference type="CDD" id="cd00207">
    <property type="entry name" value="fer2"/>
    <property type="match status" value="1"/>
</dbReference>
<dbReference type="GO" id="GO:0016491">
    <property type="term" value="F:oxidoreductase activity"/>
    <property type="evidence" value="ECO:0007669"/>
    <property type="project" value="UniProtKB-KW"/>
</dbReference>
<keyword evidence="3" id="KW-0479">Metal-binding</keyword>
<name>A0A4Y8RRN2_9HYPH</name>
<dbReference type="PROSITE" id="PS51085">
    <property type="entry name" value="2FE2S_FER_2"/>
    <property type="match status" value="1"/>
</dbReference>
<dbReference type="PRINTS" id="PR00409">
    <property type="entry name" value="PHDIOXRDTASE"/>
</dbReference>
<feature type="domain" description="FAD-binding FR-type" evidence="8">
    <location>
        <begin position="3"/>
        <end position="108"/>
    </location>
</feature>
<evidence type="ECO:0000256" key="1">
    <source>
        <dbReference type="ARBA" id="ARBA00022630"/>
    </source>
</evidence>
<accession>A0A4Y8RRN2</accession>
<gene>
    <name evidence="9" type="ORF">E3C22_09040</name>
</gene>
<dbReference type="InterPro" id="IPR017927">
    <property type="entry name" value="FAD-bd_FR_type"/>
</dbReference>
<dbReference type="Gene3D" id="2.40.30.10">
    <property type="entry name" value="Translation factors"/>
    <property type="match status" value="1"/>
</dbReference>
<evidence type="ECO:0000256" key="3">
    <source>
        <dbReference type="ARBA" id="ARBA00022723"/>
    </source>
</evidence>
<dbReference type="InterPro" id="IPR054582">
    <property type="entry name" value="DmmA-like_N"/>
</dbReference>
<organism evidence="9 10">
    <name type="scientific">Jiella endophytica</name>
    <dbReference type="NCBI Taxonomy" id="2558362"/>
    <lineage>
        <taxon>Bacteria</taxon>
        <taxon>Pseudomonadati</taxon>
        <taxon>Pseudomonadota</taxon>
        <taxon>Alphaproteobacteria</taxon>
        <taxon>Hyphomicrobiales</taxon>
        <taxon>Aurantimonadaceae</taxon>
        <taxon>Jiella</taxon>
    </lineage>
</organism>
<keyword evidence="5" id="KW-0408">Iron</keyword>
<dbReference type="Pfam" id="PF22290">
    <property type="entry name" value="DmmA-like_N"/>
    <property type="match status" value="1"/>
</dbReference>
<dbReference type="SUPFAM" id="SSF52343">
    <property type="entry name" value="Ferredoxin reductase-like, C-terminal NADP-linked domain"/>
    <property type="match status" value="1"/>
</dbReference>
<dbReference type="Pfam" id="PF00111">
    <property type="entry name" value="Fer2"/>
    <property type="match status" value="1"/>
</dbReference>
<dbReference type="Gene3D" id="3.10.20.30">
    <property type="match status" value="1"/>
</dbReference>
<dbReference type="InterPro" id="IPR050415">
    <property type="entry name" value="MRET"/>
</dbReference>
<dbReference type="InterPro" id="IPR039261">
    <property type="entry name" value="FNR_nucleotide-bd"/>
</dbReference>
<dbReference type="SUPFAM" id="SSF54292">
    <property type="entry name" value="2Fe-2S ferredoxin-like"/>
    <property type="match status" value="1"/>
</dbReference>
<dbReference type="SUPFAM" id="SSF63380">
    <property type="entry name" value="Riboflavin synthase domain-like"/>
    <property type="match status" value="1"/>
</dbReference>
<dbReference type="PANTHER" id="PTHR47354">
    <property type="entry name" value="NADH OXIDOREDUCTASE HCR"/>
    <property type="match status" value="1"/>
</dbReference>
<dbReference type="PANTHER" id="PTHR47354:SF1">
    <property type="entry name" value="CARNITINE MONOOXYGENASE REDUCTASE SUBUNIT"/>
    <property type="match status" value="1"/>
</dbReference>
<dbReference type="Proteomes" id="UP000298179">
    <property type="component" value="Unassembled WGS sequence"/>
</dbReference>
<dbReference type="GO" id="GO:0051537">
    <property type="term" value="F:2 iron, 2 sulfur cluster binding"/>
    <property type="evidence" value="ECO:0007669"/>
    <property type="project" value="UniProtKB-KW"/>
</dbReference>
<proteinExistence type="predicted"/>
<dbReference type="InterPro" id="IPR001041">
    <property type="entry name" value="2Fe-2S_ferredoxin-type"/>
</dbReference>
<dbReference type="GO" id="GO:0046872">
    <property type="term" value="F:metal ion binding"/>
    <property type="evidence" value="ECO:0007669"/>
    <property type="project" value="UniProtKB-KW"/>
</dbReference>
<dbReference type="InterPro" id="IPR012675">
    <property type="entry name" value="Beta-grasp_dom_sf"/>
</dbReference>
<keyword evidence="6" id="KW-0411">Iron-sulfur</keyword>
<evidence type="ECO:0000313" key="10">
    <source>
        <dbReference type="Proteomes" id="UP000298179"/>
    </source>
</evidence>
<sequence>MSASHYTVRVVEAEAVTPGVRRLRLGPADAGLLPPVSAGAHTVVSFETGGRLVRNAYSLTAPSLSGESWEIAVQRSPTSRGGSAFIHDRLREGDELTVSAPVNLFPLYRLAHHHVLVAGGIGITPIAAMAEELARQGASFELHYAVRSETEGAFCRDLLARHGPRMRLYSTERQERLRVKEIIPHQPLGTHLYVCGPERMIEAVLADARSAGWPEANLHAERFQAPAGGDPFEVFLARSKKSTTVGEHESLLEAIEQIGVEAPYLCRGGACGECLCEVLGADGEIDHRDHFLSSEERRAGEKIMICMSRLKGRELVLDL</sequence>
<evidence type="ECO:0000256" key="4">
    <source>
        <dbReference type="ARBA" id="ARBA00023002"/>
    </source>
</evidence>
<evidence type="ECO:0000256" key="2">
    <source>
        <dbReference type="ARBA" id="ARBA00022714"/>
    </source>
</evidence>
<evidence type="ECO:0000259" key="8">
    <source>
        <dbReference type="PROSITE" id="PS51384"/>
    </source>
</evidence>
<keyword evidence="10" id="KW-1185">Reference proteome</keyword>
<feature type="domain" description="2Fe-2S ferredoxin-type" evidence="7">
    <location>
        <begin position="232"/>
        <end position="319"/>
    </location>
</feature>
<keyword evidence="1" id="KW-0285">Flavoprotein</keyword>
<keyword evidence="2" id="KW-0001">2Fe-2S</keyword>
<dbReference type="OrthoDB" id="9792185at2"/>
<evidence type="ECO:0000313" key="9">
    <source>
        <dbReference type="EMBL" id="TFF25484.1"/>
    </source>
</evidence>
<dbReference type="RefSeq" id="WP_134761652.1">
    <property type="nucleotide sequence ID" value="NZ_SOZD01000002.1"/>
</dbReference>
<dbReference type="Gene3D" id="3.40.50.80">
    <property type="entry name" value="Nucleotide-binding domain of ferredoxin-NADP reductase (FNR) module"/>
    <property type="match status" value="1"/>
</dbReference>
<evidence type="ECO:0000259" key="7">
    <source>
        <dbReference type="PROSITE" id="PS51085"/>
    </source>
</evidence>
<protein>
    <submittedName>
        <fullName evidence="9">Oxidoreductase</fullName>
    </submittedName>
</protein>
<dbReference type="AlphaFoldDB" id="A0A4Y8RRN2"/>